<organism evidence="1 2">
    <name type="scientific">Russula earlei</name>
    <dbReference type="NCBI Taxonomy" id="71964"/>
    <lineage>
        <taxon>Eukaryota</taxon>
        <taxon>Fungi</taxon>
        <taxon>Dikarya</taxon>
        <taxon>Basidiomycota</taxon>
        <taxon>Agaricomycotina</taxon>
        <taxon>Agaricomycetes</taxon>
        <taxon>Russulales</taxon>
        <taxon>Russulaceae</taxon>
        <taxon>Russula</taxon>
    </lineage>
</organism>
<dbReference type="Proteomes" id="UP001207468">
    <property type="component" value="Unassembled WGS sequence"/>
</dbReference>
<comment type="caution">
    <text evidence="1">The sequence shown here is derived from an EMBL/GenBank/DDBJ whole genome shotgun (WGS) entry which is preliminary data.</text>
</comment>
<sequence>MSEVTSTSYYCLAPTARRPRLVVPHKRRWKQVPVNIARSILDPVTINTLPDDVLVDIFHFYVIMEHWLIRTNEWHTLVHVCQRWRHVVFASPRRLNLQLAYTGNRPMSEMLDVWPVLPVVIKCGHPFSYSWKNVAVALESVHRHRICQIHLWYIPTSERERFAAAMQKPFPELTCLRFLAEDNAVTSLPDSFLGGSAPLLRQLWLDSCSFPGISKLLLSSKQLVVLHLWNIPNSYYISPQDLVAALSVLSRLETLRLGFRKPLYPASRPRPPLTRSVLPALTFLEFHGVHEYLEDLVAQIETPLLTRLTITFLMDIDFVLPQLHRLISQVESFNSCDRAIVYTSDSAIRFDISTRNQLWEWELSLKIRRRELDWQLASLAQVCSSLFPFLSTFVRLDIVDDQDPQPRWIHNMETTQWLELLAPFTAMKDLRLTQQVAPNVCQALEELAGERVTEVLPALQNIFFRDRKPFESVPKYIGGFVAARNLSGHPVAVHRWEYWT</sequence>
<reference evidence="1" key="1">
    <citation type="submission" date="2021-03" db="EMBL/GenBank/DDBJ databases">
        <title>Evolutionary priming and transition to the ectomycorrhizal habit in an iconic lineage of mushroom-forming fungi: is preadaptation a requirement?</title>
        <authorList>
            <consortium name="DOE Joint Genome Institute"/>
            <person name="Looney B.P."/>
            <person name="Miyauchi S."/>
            <person name="Morin E."/>
            <person name="Drula E."/>
            <person name="Courty P.E."/>
            <person name="Chicoki N."/>
            <person name="Fauchery L."/>
            <person name="Kohler A."/>
            <person name="Kuo A."/>
            <person name="LaButti K."/>
            <person name="Pangilinan J."/>
            <person name="Lipzen A."/>
            <person name="Riley R."/>
            <person name="Andreopoulos W."/>
            <person name="He G."/>
            <person name="Johnson J."/>
            <person name="Barry K.W."/>
            <person name="Grigoriev I.V."/>
            <person name="Nagy L."/>
            <person name="Hibbett D."/>
            <person name="Henrissat B."/>
            <person name="Matheny P.B."/>
            <person name="Labbe J."/>
            <person name="Martin A.F."/>
        </authorList>
    </citation>
    <scope>NUCLEOTIDE SEQUENCE</scope>
    <source>
        <strain evidence="1">BPL698</strain>
    </source>
</reference>
<proteinExistence type="predicted"/>
<evidence type="ECO:0000313" key="2">
    <source>
        <dbReference type="Proteomes" id="UP001207468"/>
    </source>
</evidence>
<protein>
    <submittedName>
        <fullName evidence="1">Uncharacterized protein</fullName>
    </submittedName>
</protein>
<name>A0ACC0U131_9AGAM</name>
<gene>
    <name evidence="1" type="ORF">F5148DRAFT_1151661</name>
</gene>
<dbReference type="EMBL" id="JAGFNK010000269">
    <property type="protein sequence ID" value="KAI9454633.1"/>
    <property type="molecule type" value="Genomic_DNA"/>
</dbReference>
<keyword evidence="2" id="KW-1185">Reference proteome</keyword>
<accession>A0ACC0U131</accession>
<evidence type="ECO:0000313" key="1">
    <source>
        <dbReference type="EMBL" id="KAI9454633.1"/>
    </source>
</evidence>